<proteinExistence type="predicted"/>
<dbReference type="AlphaFoldDB" id="A0A6M2F1I0"/>
<dbReference type="SMART" id="SM00504">
    <property type="entry name" value="Ubox"/>
    <property type="match status" value="1"/>
</dbReference>
<dbReference type="PROSITE" id="PS51698">
    <property type="entry name" value="U_BOX"/>
    <property type="match status" value="1"/>
</dbReference>
<dbReference type="EMBL" id="GILB01009222">
    <property type="protein sequence ID" value="NUU89555.1"/>
    <property type="molecule type" value="Transcribed_RNA"/>
</dbReference>
<dbReference type="SUPFAM" id="SSF48371">
    <property type="entry name" value="ARM repeat"/>
    <property type="match status" value="2"/>
</dbReference>
<dbReference type="CDD" id="cd16664">
    <property type="entry name" value="RING-Ubox_PUB"/>
    <property type="match status" value="1"/>
</dbReference>
<reference evidence="7" key="1">
    <citation type="submission" date="2020-03" db="EMBL/GenBank/DDBJ databases">
        <authorList>
            <person name="Zhang R."/>
        </authorList>
    </citation>
    <scope>NUCLEOTIDE SEQUENCE</scope>
</reference>
<evidence type="ECO:0000313" key="7">
    <source>
        <dbReference type="EMBL" id="NUU89555.1"/>
    </source>
</evidence>
<dbReference type="UniPathway" id="UPA00143"/>
<evidence type="ECO:0000256" key="5">
    <source>
        <dbReference type="ARBA" id="ARBA00022737"/>
    </source>
</evidence>
<sequence>MAESWDGSYDHGSQSDESYQFERLHVEPIYDAFVCPLTKQVMSDPVTLENGHTFEREAIEKWFKECRESGRKLVCPLTQKELRSTELNPSMALRNTIEEWTARNDAVQLDTARRSLNLGSPESDVLHSLKYIQYMCHKSQSNKHAVRNADLIPMVVEMLKSTSRRVRCKALETLQIVVEDDADNKAILAEGDNVRTIVKFLSHEQSIEREEAVSLLLELSKSEALCEKIGSVNGAILILVGMISSKSENLSTVEKADKTLGNLEKCENNVRQMAENGRLRPLLNQILEGPPETKLAMASYLGELVMNNDVKVLVARTVGSSLINIMRSGNMQSRETALKALNQISFHEASAKVLIEAGILPPLVKDLFTVGTNQLPMRLKEVAATILANVVNSGDDFDLIPVGPDHHSLVSEDMVHNLLHLISNTGPAIECKLLQVLVGLTSSSSTVLNVVAAIKSSGAINSLVQFIEAPQRDLRVASIKLLQKVSPHMGQELADALCGVVGQLGSLFKVVAENTGITEEQATAIGLLAELPERDLGLTRQMLDESSFPLIISRVVKIQQGEIRSARFMTPFFEGLVRVLSRVTFVLADEPDAIELAREHNLAALFIQLLQSNGLDNVQMVSAMALENLAQESKNLTRLPELPPPNLCASIFSCFSKKPVITGSCRLHGGTCSLKETFCLLEGQAVEKLVALLDHTNEKVVEAALAAISTLLDDGVNIEQGVAVLCEAEGVRPILDVLLEKRTENLRRRAVWAAERLLRTDDIAYEVSGDPNVSTALVDAFQHADYRTRQIAERALKHVDKIPNFSGIYPNPSQTAF</sequence>
<dbReference type="GO" id="GO:0016567">
    <property type="term" value="P:protein ubiquitination"/>
    <property type="evidence" value="ECO:0007669"/>
    <property type="project" value="UniProtKB-UniPathway"/>
</dbReference>
<dbReference type="InterPro" id="IPR052608">
    <property type="entry name" value="U-box_domain_protein"/>
</dbReference>
<dbReference type="Gene3D" id="3.30.40.10">
    <property type="entry name" value="Zinc/RING finger domain, C3HC4 (zinc finger)"/>
    <property type="match status" value="1"/>
</dbReference>
<name>A0A6M2F1I0_9ROSI</name>
<comment type="catalytic activity">
    <reaction evidence="1">
        <text>S-ubiquitinyl-[E2 ubiquitin-conjugating enzyme]-L-cysteine + [acceptor protein]-L-lysine = [E2 ubiquitin-conjugating enzyme]-L-cysteine + N(6)-ubiquitinyl-[acceptor protein]-L-lysine.</text>
        <dbReference type="EC" id="2.3.2.27"/>
    </reaction>
</comment>
<dbReference type="InterPro" id="IPR013083">
    <property type="entry name" value="Znf_RING/FYVE/PHD"/>
</dbReference>
<dbReference type="SMART" id="SM00185">
    <property type="entry name" value="ARM"/>
    <property type="match status" value="6"/>
</dbReference>
<comment type="pathway">
    <text evidence="2">Protein modification; protein ubiquitination.</text>
</comment>
<keyword evidence="5" id="KW-0677">Repeat</keyword>
<accession>A0A6M2F1I0</accession>
<dbReference type="InterPro" id="IPR045210">
    <property type="entry name" value="RING-Ubox_PUB"/>
</dbReference>
<evidence type="ECO:0000256" key="2">
    <source>
        <dbReference type="ARBA" id="ARBA00004906"/>
    </source>
</evidence>
<keyword evidence="4" id="KW-0808">Transferase</keyword>
<dbReference type="Pfam" id="PF04564">
    <property type="entry name" value="U-box"/>
    <property type="match status" value="1"/>
</dbReference>
<dbReference type="InterPro" id="IPR011989">
    <property type="entry name" value="ARM-like"/>
</dbReference>
<dbReference type="InterPro" id="IPR003613">
    <property type="entry name" value="Ubox_domain"/>
</dbReference>
<evidence type="ECO:0000256" key="3">
    <source>
        <dbReference type="ARBA" id="ARBA00012483"/>
    </source>
</evidence>
<dbReference type="PANTHER" id="PTHR45958:SF6">
    <property type="entry name" value="U-BOX DOMAIN-CONTAINING PROTEIN 43"/>
    <property type="match status" value="1"/>
</dbReference>
<dbReference type="PANTHER" id="PTHR45958">
    <property type="entry name" value="RING-TYPE E3 UBIQUITIN TRANSFERASE"/>
    <property type="match status" value="1"/>
</dbReference>
<protein>
    <recommendedName>
        <fullName evidence="3">RING-type E3 ubiquitin transferase</fullName>
        <ecNumber evidence="3">2.3.2.27</ecNumber>
    </recommendedName>
</protein>
<organism evidence="7">
    <name type="scientific">Populus davidiana</name>
    <dbReference type="NCBI Taxonomy" id="266767"/>
    <lineage>
        <taxon>Eukaryota</taxon>
        <taxon>Viridiplantae</taxon>
        <taxon>Streptophyta</taxon>
        <taxon>Embryophyta</taxon>
        <taxon>Tracheophyta</taxon>
        <taxon>Spermatophyta</taxon>
        <taxon>Magnoliopsida</taxon>
        <taxon>eudicotyledons</taxon>
        <taxon>Gunneridae</taxon>
        <taxon>Pentapetalae</taxon>
        <taxon>rosids</taxon>
        <taxon>fabids</taxon>
        <taxon>Malpighiales</taxon>
        <taxon>Salicaceae</taxon>
        <taxon>Saliceae</taxon>
        <taxon>Populus</taxon>
    </lineage>
</organism>
<dbReference type="Gene3D" id="1.25.10.10">
    <property type="entry name" value="Leucine-rich Repeat Variant"/>
    <property type="match status" value="3"/>
</dbReference>
<feature type="domain" description="U-box" evidence="6">
    <location>
        <begin position="28"/>
        <end position="107"/>
    </location>
</feature>
<dbReference type="SUPFAM" id="SSF57850">
    <property type="entry name" value="RING/U-box"/>
    <property type="match status" value="1"/>
</dbReference>
<dbReference type="GO" id="GO:0061630">
    <property type="term" value="F:ubiquitin protein ligase activity"/>
    <property type="evidence" value="ECO:0007669"/>
    <property type="project" value="UniProtKB-EC"/>
</dbReference>
<dbReference type="InterPro" id="IPR000225">
    <property type="entry name" value="Armadillo"/>
</dbReference>
<dbReference type="EC" id="2.3.2.27" evidence="3"/>
<evidence type="ECO:0000256" key="4">
    <source>
        <dbReference type="ARBA" id="ARBA00022679"/>
    </source>
</evidence>
<dbReference type="InterPro" id="IPR016024">
    <property type="entry name" value="ARM-type_fold"/>
</dbReference>
<evidence type="ECO:0000256" key="1">
    <source>
        <dbReference type="ARBA" id="ARBA00000900"/>
    </source>
</evidence>
<evidence type="ECO:0000259" key="6">
    <source>
        <dbReference type="PROSITE" id="PS51698"/>
    </source>
</evidence>